<keyword evidence="3" id="KW-1185">Reference proteome</keyword>
<dbReference type="AlphaFoldDB" id="A0A8J3YW64"/>
<proteinExistence type="predicted"/>
<evidence type="ECO:0008006" key="4">
    <source>
        <dbReference type="Google" id="ProtNLM"/>
    </source>
</evidence>
<protein>
    <recommendedName>
        <fullName evidence="4">Helix-turn-helix domain-containing protein</fullName>
    </recommendedName>
</protein>
<name>A0A8J3YW64_9ACTN</name>
<gene>
    <name evidence="2" type="ORF">Val02_78010</name>
</gene>
<dbReference type="RefSeq" id="WP_203904341.1">
    <property type="nucleotide sequence ID" value="NZ_BOPF01000041.1"/>
</dbReference>
<evidence type="ECO:0000256" key="1">
    <source>
        <dbReference type="SAM" id="MobiDB-lite"/>
    </source>
</evidence>
<organism evidence="2 3">
    <name type="scientific">Virgisporangium aliadipatigenens</name>
    <dbReference type="NCBI Taxonomy" id="741659"/>
    <lineage>
        <taxon>Bacteria</taxon>
        <taxon>Bacillati</taxon>
        <taxon>Actinomycetota</taxon>
        <taxon>Actinomycetes</taxon>
        <taxon>Micromonosporales</taxon>
        <taxon>Micromonosporaceae</taxon>
        <taxon>Virgisporangium</taxon>
    </lineage>
</organism>
<reference evidence="2" key="1">
    <citation type="submission" date="2021-01" db="EMBL/GenBank/DDBJ databases">
        <title>Whole genome shotgun sequence of Virgisporangium aliadipatigenens NBRC 105644.</title>
        <authorList>
            <person name="Komaki H."/>
            <person name="Tamura T."/>
        </authorList>
    </citation>
    <scope>NUCLEOTIDE SEQUENCE</scope>
    <source>
        <strain evidence="2">NBRC 105644</strain>
    </source>
</reference>
<dbReference type="Proteomes" id="UP000619260">
    <property type="component" value="Unassembled WGS sequence"/>
</dbReference>
<accession>A0A8J3YW64</accession>
<sequence length="109" mass="12134">MTGPVQQPPTFYLPAEVAVMLRCSEWWVKEQARQRRVPFCWIGGAYKFTAEQVAEIAQLFEVRPAPTSGPESAGQIRRRTAAAETVDGGRLRSRVPRRMQQSAGHPPAA</sequence>
<dbReference type="EMBL" id="BOPF01000041">
    <property type="protein sequence ID" value="GIJ50915.1"/>
    <property type="molecule type" value="Genomic_DNA"/>
</dbReference>
<evidence type="ECO:0000313" key="2">
    <source>
        <dbReference type="EMBL" id="GIJ50915.1"/>
    </source>
</evidence>
<feature type="region of interest" description="Disordered" evidence="1">
    <location>
        <begin position="64"/>
        <end position="109"/>
    </location>
</feature>
<evidence type="ECO:0000313" key="3">
    <source>
        <dbReference type="Proteomes" id="UP000619260"/>
    </source>
</evidence>
<comment type="caution">
    <text evidence="2">The sequence shown here is derived from an EMBL/GenBank/DDBJ whole genome shotgun (WGS) entry which is preliminary data.</text>
</comment>